<dbReference type="EMBL" id="JANEYF010004300">
    <property type="protein sequence ID" value="KAJ8931540.1"/>
    <property type="molecule type" value="Genomic_DNA"/>
</dbReference>
<comment type="similarity">
    <text evidence="1 7">Belongs to the UBR4 family.</text>
</comment>
<sequence>MSFLGLCATQYCFTICWRLLQLLPPSASYMERLATGENLVAGPLLLHSLVWGPRASHKNFSRWLKDCLVKQGMYTQHTDKLLKGVSDAVNNIRYDTTNAKNCIISLTPDVKKGLITKENLPPLWHLFLLDALLAKVQVSLEETEGNTDSSTVAISEGTYVQDLLPHVLRLTQAILHCTRWSLLHTVVDQSESTTKLILQDFEGLQDVLAIASNKNTLTNTLASELSSLLPTGVSSVQQQWNSSMLEDISSTPYQNDIIPSESFILKVIDAHISTLSMSSPFNINLSLKRLLQCLVKFICDHAPKVENTDTKNKAIEMLVSVTLDLRTEFLHDAVTKTLDKMIGDTETDEHQKRVYLRVLDHTYKLIINYTSANSENYSANINEKILHNCLKFYEKIIEKSSGRQALETFFTGDKDLVKVLMSVSSPQMSQQYSTRVLHFFNKLFQAAEKSSTDPSLNYLCSSMSKLASVEGDKLQTWLRQIIIGSSNIELPVTTVTLNKGESPSSNGAKWTITTVDSKDTNTSPSSNDDQKSLVQENSQLLQALTSFIVKQNSNVSEEVSITILKALIPLGTHLLSPALEGAGFTDLMVVMTMLADAGSGKGHTHLFPATAEWIELCNKHTSTKEVLEKINVNPESVKNNPMLEAASCILDYVTDIVCGITSQQPQPATTRPLSPPWESETPLDLDAEWQEEVNEDDDSGEDSDEDSLCNKLCTFTITQKEFMNQHWYHCHTCKMLDGVGVCSICARVCHKGHDLSYAKYGNFFCDCGAKEDGSCQALVKRSPQSLESNAVGVSSSNQQGTGFSTEHMLTSSLRRRTSSPVPTDKVIYKEKKPGSIVKQLDGSREFIISYLGTSSITGSLLEFVQTLIPAIEETCHQNSPVGCHARGIKALEQLYSTDKKYIHTDQLMVPTLGSQEGAFENVRMSYAGEQGQTIRQLLSAHIVRRVAMCCMTSTQGRRQHLAVSHEKGKITVLQLSALLKQADSSTRKLTLTRLATAPIPFTVLSLSSNLCNEDFLAVCGLKDCHILTFTTGGSVSNHLVLHPQLETGNFIIKAVWLPGSQTKLALVTADFVKIYDLGVDALSPQYYFLVPSGKIRDCTFMYEDVVPHVHDVNGQVAGGGVSIYYSHTLGLLFYSYAQGKSFISPILPKNNCLPLVFPINLPPTNNSTSKSNGSRNPANQPLCQWTEIPNHPGLVCCAMQSSNNPVILMLKPDSIMIQEIRVVPSKSKIMDMVAIRHSSGNELRTTLILLCEDGSLKMYMANMDQTGFWMSPSIQATIPSTSLKPKKKKVVKSGKTSNSVTFPVDFFEHCVAMNDVEVGGNDLLQIYNQAQLKHRLNTTGLYVACNKPLGFSLEISNNDTNMVMTGLRVLVGSQDVQRCPSFVEIFGRIISISATRSRWYDIPFSREESLQADKKMTILFGPSQDPETVTMVDSIKIYGKTKDSFGWPEENEENVPASSSGVVQPITAVATDSDHHTGGIAQLTKLEKLVMGMLESLDGTFSLYSSEEKLSTFKPTTLKVATQLLTLPTPPSIQIHSKALLSSLHSTKQLYHNYKDQALLQHVLTSLTSMTSSESIDLDAESYYRLVLIVRGIAVTRPQNLVKFSDSHTSIQDVVLEDPLESKPVNPKDKESRPKNQHLLLQLMDVLWLLHSLNPEIPALAPVVVPGLKHTEQVVHALVEIVHAFNSCDTYSNITIGVYLQLLLCKDPLIAFSAKQALSKVLKPKTKRRRVYIPSPPHCVTPSPTKNIDTDEGKPSPATTHSSQEDEAQHRQQQNQFDVDAVESIGLLEQPGHAQDNHNVNPLEALLGGGFPPLLDIPPDADDETMNQVLHSLQVQLGNENLAHQVGQSAQAQESANFSDTTASAAGSDDEGSTAATDGSTLRTSPAEQGGSAGSESGGSGVESITGEHNVSGRSSAYGDNMQEAITLVSRSDTSSIANVASGVVESENVQHEDVEVETENSSRLHVLRLQLLERLIEYLPKLRNVDGVRAIPFLQAIIWYLLLQVVLQLTTDLDGHSERDRSCLNSLLSAIVGELQLNKSNVEDICTRTKQREVQLILMRLLSVFMQRCKTSSSASSSNKTPATDNCTFVSRTTATVLHKADVINYCNKLLQSLLSYWRTSAEEDNSSNVTGNLLKEHLPHPPPDMTPFFQRQFVKDNQDVFQTYPQLLTEIALRLPYQVHRHSEISESINAAFERQVRKLLMFICGNKEKYRQLRDLHGLKNHMKGVKECCAKGGYQPALDVQHALSLPYDSLVELIEHLKYCVEVAQSRTGNWQRFCVKEDDVIQFLLRVSVLLDDGVAPTILQLLQSALVINSGAAKKSDTSKPSTSRKDRENFAEVFARFIKTFMLETNTTSVRWQAHALVQSVYKNSNPKDQESILELLWQLWPLLPAYGKKAAQFVDLLGYFSLKFTEKPEGTSQIPEYVERAVSVLRAQNEMLAHHPNANLYAHMSQFVELDGYYLESEPCLVCNNPEVPFSIIKLSSIKVDSKFTTTTQIVKLLSSHTISKITVRIGDLKRTKMVRTVNIYYNNRSVQAVVELKNKPALWHKAKKVNLQSGQTEVKIEFPLPIVACNLMVEYADFYENIQASSETLQCPRCSASVPANPGVCANCGENVFQCHKCRAINYDEKDPFLCHACGFCKYAKFDFTLYAKPCCAVEPIENDEDRKKTVSSINSLLEKADRVYKQLIANKPTLESLVLKITEHRSDKRQEEPTTSSNNASNAVAVSTGAQVKVNKTIQMLAQQYCNECKTKELVAYDRKHRDMELPKSTPVLGETNAITLPCVSNRCYGCSTAATEHCLTLLRALAHNPTTRQVLCSEGLIQELVWNNLRKGSVHNQEEVRQLLCVLTKDNPTATEELCNLLMERITLSLNGHVNSSDLGTSVRHEIALLAAMVQKEDECWELKLRCMMRLFLKACEDSKSPLVMESVILPCLKILQSLMKPPDNGNSKKNKLLLQKYLTGMTVDVYKFLDKDPDHTFVGWKARLPQSSDSTASVLFIKEETRKYYLAEKYARKWRRNIKKSFVKNKLNLNDTSWLKAVIFNPSSRLARQVACNIIELMCSSFERKKEILNLLTHFLVELSVAGESSAEFLTLYQNLIQEVPWKQYLTVQGVLLVLAQLVTVEIEQLHRLEETTLTSDLAQGYALNQLTELLASFLDDVAIRRQYKGRLVGAVLNGYLSLRRLVVQRTRLIDDTQEKLLELLEEMTTGTEEETKAFMSVCIKTVERYSLQDILTPVFIFERLCSIIYPEENDIGEFFLTLEKDPQQEDFLQGRMLGNPYSSMEAGLGPLMRDVKNKICQDCELVALLEDDNGMELLVNNKIMSLDLPVKDVYKKAKKNIHMIPVVWMAEGGDHEAMRVVYRMRGLLGDATEEFIETLNNKAQSAVDNEEVYKMANVLADCGGLQVMVTRLGAIQSVFRARPLLQVLLKLFRLCVKVNRCQEVLIQPEVGAMEVFLRTLQLCLDSEPDSSQAAVTEQLLDIMETILSKATSESFDKFEEFSQTFGSPEYVKSLLSCTSQSSVKNNNSVLVHLTRVLAALVYGNKEKMEILVDHFKSVLDFNKYDFEHTPDDQQKLEMFCVLTNGIEKNAIGNTLKDYIISLDIVKNALEYITMHAPCVKPTLLRTDSDELKDFISKPALKYILRFLTGLAHSHEKTQLAIATADTIPIIHRLEQVSSDEHVGSLAENLLEALCTNPEVAKQIDAVRDFTRSEKKRLAMAMREKQLGQLGMRTNDKGQVTAKSTILQQIEELGEESGLVCCICREGYKYQPTKVLGLYTFTKRCNVDDFEAKPRENS</sequence>
<name>A0AAV8WY49_9CUCU</name>
<dbReference type="InterPro" id="IPR016024">
    <property type="entry name" value="ARM-type_fold"/>
</dbReference>
<evidence type="ECO:0000256" key="1">
    <source>
        <dbReference type="ARBA" id="ARBA00009970"/>
    </source>
</evidence>
<keyword evidence="11" id="KW-1185">Reference proteome</keyword>
<evidence type="ECO:0000313" key="10">
    <source>
        <dbReference type="EMBL" id="KAJ8931540.1"/>
    </source>
</evidence>
<dbReference type="Pfam" id="PF19423">
    <property type="entry name" value="E3_UBR4_N"/>
    <property type="match status" value="2"/>
</dbReference>
<keyword evidence="5" id="KW-0112">Calmodulin-binding</keyword>
<dbReference type="CDD" id="cd19680">
    <property type="entry name" value="UBR-box_UBR4"/>
    <property type="match status" value="1"/>
</dbReference>
<feature type="region of interest" description="Disordered" evidence="8">
    <location>
        <begin position="1732"/>
        <end position="1775"/>
    </location>
</feature>
<feature type="zinc finger region" description="UBR-type" evidence="6">
    <location>
        <begin position="707"/>
        <end position="780"/>
    </location>
</feature>
<feature type="compositionally biased region" description="Polar residues" evidence="8">
    <location>
        <begin position="1874"/>
        <end position="1887"/>
    </location>
</feature>
<dbReference type="InterPro" id="IPR025704">
    <property type="entry name" value="E3_Ub_ligase_UBR4_C"/>
</dbReference>
<dbReference type="InterPro" id="IPR045189">
    <property type="entry name" value="UBR4-like"/>
</dbReference>
<feature type="compositionally biased region" description="Polar residues" evidence="8">
    <location>
        <begin position="1846"/>
        <end position="1865"/>
    </location>
</feature>
<evidence type="ECO:0000259" key="9">
    <source>
        <dbReference type="PROSITE" id="PS51157"/>
    </source>
</evidence>
<evidence type="ECO:0000256" key="8">
    <source>
        <dbReference type="SAM" id="MobiDB-lite"/>
    </source>
</evidence>
<dbReference type="Proteomes" id="UP001162156">
    <property type="component" value="Unassembled WGS sequence"/>
</dbReference>
<dbReference type="GO" id="GO:0005516">
    <property type="term" value="F:calmodulin binding"/>
    <property type="evidence" value="ECO:0007669"/>
    <property type="project" value="UniProtKB-KW"/>
</dbReference>
<dbReference type="InterPro" id="IPR045841">
    <property type="entry name" value="E3_UBR4_N"/>
</dbReference>
<dbReference type="Pfam" id="PF02207">
    <property type="entry name" value="zf-UBR"/>
    <property type="match status" value="1"/>
</dbReference>
<feature type="region of interest" description="UBR4 E3 catalytic module" evidence="7">
    <location>
        <begin position="3640"/>
        <end position="3799"/>
    </location>
</feature>
<organism evidence="10 11">
    <name type="scientific">Rhamnusium bicolor</name>
    <dbReference type="NCBI Taxonomy" id="1586634"/>
    <lineage>
        <taxon>Eukaryota</taxon>
        <taxon>Metazoa</taxon>
        <taxon>Ecdysozoa</taxon>
        <taxon>Arthropoda</taxon>
        <taxon>Hexapoda</taxon>
        <taxon>Insecta</taxon>
        <taxon>Pterygota</taxon>
        <taxon>Neoptera</taxon>
        <taxon>Endopterygota</taxon>
        <taxon>Coleoptera</taxon>
        <taxon>Polyphaga</taxon>
        <taxon>Cucujiformia</taxon>
        <taxon>Chrysomeloidea</taxon>
        <taxon>Cerambycidae</taxon>
        <taxon>Lepturinae</taxon>
        <taxon>Rhagiini</taxon>
        <taxon>Rhamnusium</taxon>
    </lineage>
</organism>
<evidence type="ECO:0000256" key="7">
    <source>
        <dbReference type="PROSITE-ProRule" id="PRU01388"/>
    </source>
</evidence>
<evidence type="ECO:0000256" key="5">
    <source>
        <dbReference type="ARBA" id="ARBA00022860"/>
    </source>
</evidence>
<reference evidence="10" key="1">
    <citation type="journal article" date="2023" name="Insect Mol. Biol.">
        <title>Genome sequencing provides insights into the evolution of gene families encoding plant cell wall-degrading enzymes in longhorned beetles.</title>
        <authorList>
            <person name="Shin N.R."/>
            <person name="Okamura Y."/>
            <person name="Kirsch R."/>
            <person name="Pauchet Y."/>
        </authorList>
    </citation>
    <scope>NUCLEOTIDE SEQUENCE</scope>
    <source>
        <strain evidence="10">RBIC_L_NR</strain>
    </source>
</reference>
<dbReference type="SUPFAM" id="SSF48371">
    <property type="entry name" value="ARM repeat"/>
    <property type="match status" value="2"/>
</dbReference>
<feature type="compositionally biased region" description="Gly residues" evidence="8">
    <location>
        <begin position="1891"/>
        <end position="1901"/>
    </location>
</feature>
<dbReference type="PANTHER" id="PTHR21725">
    <property type="entry name" value="E3 UBIQUITIN-PROTEIN LIGASE UBR4"/>
    <property type="match status" value="1"/>
</dbReference>
<dbReference type="PANTHER" id="PTHR21725:SF1">
    <property type="entry name" value="E3 UBIQUITIN-PROTEIN LIGASE UBR4"/>
    <property type="match status" value="1"/>
</dbReference>
<dbReference type="SMART" id="SM00396">
    <property type="entry name" value="ZnF_UBR1"/>
    <property type="match status" value="1"/>
</dbReference>
<keyword evidence="2" id="KW-0479">Metal-binding</keyword>
<evidence type="ECO:0000256" key="6">
    <source>
        <dbReference type="PROSITE-ProRule" id="PRU00508"/>
    </source>
</evidence>
<keyword evidence="3 7" id="KW-0863">Zinc-finger</keyword>
<dbReference type="Gene3D" id="1.25.10.10">
    <property type="entry name" value="Leucine-rich Repeat Variant"/>
    <property type="match status" value="1"/>
</dbReference>
<gene>
    <name evidence="10" type="ORF">NQ314_015529</name>
</gene>
<evidence type="ECO:0000313" key="11">
    <source>
        <dbReference type="Proteomes" id="UP001162156"/>
    </source>
</evidence>
<evidence type="ECO:0000256" key="2">
    <source>
        <dbReference type="ARBA" id="ARBA00022723"/>
    </source>
</evidence>
<evidence type="ECO:0000256" key="4">
    <source>
        <dbReference type="ARBA" id="ARBA00022833"/>
    </source>
</evidence>
<feature type="region of interest" description="Disordered" evidence="8">
    <location>
        <begin position="1845"/>
        <end position="1917"/>
    </location>
</feature>
<evidence type="ECO:0000256" key="3">
    <source>
        <dbReference type="ARBA" id="ARBA00022771"/>
    </source>
</evidence>
<feature type="region of interest" description="Disordered" evidence="8">
    <location>
        <begin position="498"/>
        <end position="532"/>
    </location>
</feature>
<keyword evidence="4" id="KW-0862">Zinc</keyword>
<feature type="domain" description="UBR-type" evidence="9">
    <location>
        <begin position="707"/>
        <end position="780"/>
    </location>
</feature>
<dbReference type="PROSITE" id="PS51157">
    <property type="entry name" value="ZF_UBR"/>
    <property type="match status" value="1"/>
</dbReference>
<proteinExistence type="inferred from homology"/>
<dbReference type="InterPro" id="IPR011989">
    <property type="entry name" value="ARM-like"/>
</dbReference>
<dbReference type="Pfam" id="PF13764">
    <property type="entry name" value="E3_UbLigase_R4"/>
    <property type="match status" value="1"/>
</dbReference>
<dbReference type="InterPro" id="IPR056530">
    <property type="entry name" value="UBR4-like_dom"/>
</dbReference>
<dbReference type="PROSITE" id="PS52043">
    <property type="entry name" value="UBR4_E3"/>
    <property type="match status" value="1"/>
</dbReference>
<dbReference type="InterPro" id="IPR047509">
    <property type="entry name" value="UBR4-like_UBR-box"/>
</dbReference>
<accession>A0AAV8WY49</accession>
<protein>
    <recommendedName>
        <fullName evidence="9">UBR-type domain-containing protein</fullName>
    </recommendedName>
</protein>
<dbReference type="InterPro" id="IPR003126">
    <property type="entry name" value="Znf_UBR"/>
</dbReference>
<dbReference type="Pfam" id="PF24079">
    <property type="entry name" value="UBR4"/>
    <property type="match status" value="1"/>
</dbReference>
<comment type="caution">
    <text evidence="10">The sequence shown here is derived from an EMBL/GenBank/DDBJ whole genome shotgun (WGS) entry which is preliminary data.</text>
</comment>
<dbReference type="GO" id="GO:0008270">
    <property type="term" value="F:zinc ion binding"/>
    <property type="evidence" value="ECO:0007669"/>
    <property type="project" value="UniProtKB-KW"/>
</dbReference>